<protein>
    <recommendedName>
        <fullName evidence="10">4-hydroxy-tetrahydrodipicolinate reductase</fullName>
        <ecNumber evidence="10">1.17.1.8</ecNumber>
    </recommendedName>
</protein>
<evidence type="ECO:0000259" key="13">
    <source>
        <dbReference type="Pfam" id="PF01113"/>
    </source>
</evidence>
<evidence type="ECO:0000256" key="3">
    <source>
        <dbReference type="ARBA" id="ARBA00022605"/>
    </source>
</evidence>
<evidence type="ECO:0000256" key="9">
    <source>
        <dbReference type="ARBA" id="ARBA00037922"/>
    </source>
</evidence>
<keyword evidence="3" id="KW-0028">Amino-acid biosynthesis</keyword>
<dbReference type="SUPFAM" id="SSF51735">
    <property type="entry name" value="NAD(P)-binding Rossmann-fold domains"/>
    <property type="match status" value="1"/>
</dbReference>
<dbReference type="GO" id="GO:0009089">
    <property type="term" value="P:lysine biosynthetic process via diaminopimelate"/>
    <property type="evidence" value="ECO:0007669"/>
    <property type="project" value="InterPro"/>
</dbReference>
<evidence type="ECO:0000256" key="6">
    <source>
        <dbReference type="ARBA" id="ARBA00023002"/>
    </source>
</evidence>
<dbReference type="Gene3D" id="3.40.50.720">
    <property type="entry name" value="NAD(P)-binding Rossmann-like Domain"/>
    <property type="match status" value="1"/>
</dbReference>
<dbReference type="InterPro" id="IPR022664">
    <property type="entry name" value="DapB_N_CS"/>
</dbReference>
<comment type="similarity">
    <text evidence="1">Belongs to the DapB family.</text>
</comment>
<feature type="domain" description="Dihydrodipicolinate reductase C-terminal" evidence="14">
    <location>
        <begin position="128"/>
        <end position="227"/>
    </location>
</feature>
<dbReference type="Pfam" id="PF05173">
    <property type="entry name" value="DapB_C"/>
    <property type="match status" value="1"/>
</dbReference>
<keyword evidence="5" id="KW-0220">Diaminopimelate biosynthesis</keyword>
<comment type="pathway">
    <text evidence="9">Amino-acid biosynthesis; L-lysine biosynthesis via DAP pathway; (S)-tetrahydrodipicolinate from L-aspartate: step 4/4.</text>
</comment>
<dbReference type="GO" id="GO:0005829">
    <property type="term" value="C:cytosol"/>
    <property type="evidence" value="ECO:0007669"/>
    <property type="project" value="TreeGrafter"/>
</dbReference>
<evidence type="ECO:0000313" key="15">
    <source>
        <dbReference type="EMBL" id="GAH58886.1"/>
    </source>
</evidence>
<dbReference type="EC" id="1.17.1.8" evidence="10"/>
<dbReference type="EMBL" id="BARU01022618">
    <property type="protein sequence ID" value="GAH58886.1"/>
    <property type="molecule type" value="Genomic_DNA"/>
</dbReference>
<accession>X1GLU8</accession>
<comment type="catalytic activity">
    <reaction evidence="12">
        <text>(S)-2,3,4,5-tetrahydrodipicolinate + NAD(+) + H2O = (2S,4S)-4-hydroxy-2,3,4,5-tetrahydrodipicolinate + NADH + H(+)</text>
        <dbReference type="Rhea" id="RHEA:35323"/>
        <dbReference type="ChEBI" id="CHEBI:15377"/>
        <dbReference type="ChEBI" id="CHEBI:15378"/>
        <dbReference type="ChEBI" id="CHEBI:16845"/>
        <dbReference type="ChEBI" id="CHEBI:57540"/>
        <dbReference type="ChEBI" id="CHEBI:57945"/>
        <dbReference type="ChEBI" id="CHEBI:67139"/>
        <dbReference type="EC" id="1.17.1.8"/>
    </reaction>
</comment>
<comment type="catalytic activity">
    <reaction evidence="11">
        <text>(S)-2,3,4,5-tetrahydrodipicolinate + NADP(+) + H2O = (2S,4S)-4-hydroxy-2,3,4,5-tetrahydrodipicolinate + NADPH + H(+)</text>
        <dbReference type="Rhea" id="RHEA:35331"/>
        <dbReference type="ChEBI" id="CHEBI:15377"/>
        <dbReference type="ChEBI" id="CHEBI:15378"/>
        <dbReference type="ChEBI" id="CHEBI:16845"/>
        <dbReference type="ChEBI" id="CHEBI:57783"/>
        <dbReference type="ChEBI" id="CHEBI:58349"/>
        <dbReference type="ChEBI" id="CHEBI:67139"/>
        <dbReference type="EC" id="1.17.1.8"/>
    </reaction>
</comment>
<dbReference type="PANTHER" id="PTHR20836">
    <property type="entry name" value="DIHYDRODIPICOLINATE REDUCTASE"/>
    <property type="match status" value="1"/>
</dbReference>
<comment type="caution">
    <text evidence="15">The sequence shown here is derived from an EMBL/GenBank/DDBJ whole genome shotgun (WGS) entry which is preliminary data.</text>
</comment>
<dbReference type="GO" id="GO:0019877">
    <property type="term" value="P:diaminopimelate biosynthetic process"/>
    <property type="evidence" value="ECO:0007669"/>
    <property type="project" value="UniProtKB-KW"/>
</dbReference>
<dbReference type="InterPro" id="IPR000846">
    <property type="entry name" value="DapB_N"/>
</dbReference>
<evidence type="ECO:0000256" key="5">
    <source>
        <dbReference type="ARBA" id="ARBA00022915"/>
    </source>
</evidence>
<dbReference type="FunFam" id="3.30.360.10:FF:000009">
    <property type="entry name" value="4-hydroxy-tetrahydrodipicolinate reductase"/>
    <property type="match status" value="1"/>
</dbReference>
<keyword evidence="8" id="KW-0457">Lysine biosynthesis</keyword>
<reference evidence="15" key="1">
    <citation type="journal article" date="2014" name="Front. Microbiol.">
        <title>High frequency of phylogenetically diverse reductive dehalogenase-homologous genes in deep subseafloor sedimentary metagenomes.</title>
        <authorList>
            <person name="Kawai M."/>
            <person name="Futagami T."/>
            <person name="Toyoda A."/>
            <person name="Takaki Y."/>
            <person name="Nishi S."/>
            <person name="Hori S."/>
            <person name="Arai W."/>
            <person name="Tsubouchi T."/>
            <person name="Morono Y."/>
            <person name="Uchiyama I."/>
            <person name="Ito T."/>
            <person name="Fujiyama A."/>
            <person name="Inagaki F."/>
            <person name="Takami H."/>
        </authorList>
    </citation>
    <scope>NUCLEOTIDE SEQUENCE</scope>
    <source>
        <strain evidence="15">Expedition CK06-06</strain>
    </source>
</reference>
<evidence type="ECO:0000256" key="7">
    <source>
        <dbReference type="ARBA" id="ARBA00023027"/>
    </source>
</evidence>
<sequence length="232" mass="24854">MIKVVVTGVSGKMGSTICRGILLEEDIKLVAAVSKSKSGIELGKIIGDPNAGIIAVKTIKEALKSNPEVLIDFTHASVAPDNIIFALENGIHAVIGTTGIDEQKIAKIKKKAEEVKANVIMAPNYAIGAAMMMNFVKKAAPNFQDCEIIELHHDKKADAPSGTALATADLIKSIYKSRKRLKDGEKEKTEGARGCLASNIHIHSIRLPGLMAHQEVIFGTTGQTLTIILDFF</sequence>
<dbReference type="Pfam" id="PF01113">
    <property type="entry name" value="DapB_N"/>
    <property type="match status" value="1"/>
</dbReference>
<dbReference type="InterPro" id="IPR022663">
    <property type="entry name" value="DapB_C"/>
</dbReference>
<evidence type="ECO:0000256" key="10">
    <source>
        <dbReference type="ARBA" id="ARBA00038983"/>
    </source>
</evidence>
<evidence type="ECO:0000256" key="11">
    <source>
        <dbReference type="ARBA" id="ARBA00049080"/>
    </source>
</evidence>
<evidence type="ECO:0000256" key="1">
    <source>
        <dbReference type="ARBA" id="ARBA00006642"/>
    </source>
</evidence>
<organism evidence="15">
    <name type="scientific">marine sediment metagenome</name>
    <dbReference type="NCBI Taxonomy" id="412755"/>
    <lineage>
        <taxon>unclassified sequences</taxon>
        <taxon>metagenomes</taxon>
        <taxon>ecological metagenomes</taxon>
    </lineage>
</organism>
<evidence type="ECO:0000256" key="12">
    <source>
        <dbReference type="ARBA" id="ARBA00049396"/>
    </source>
</evidence>
<dbReference type="PANTHER" id="PTHR20836:SF0">
    <property type="entry name" value="4-HYDROXY-TETRAHYDRODIPICOLINATE REDUCTASE 1, CHLOROPLASTIC-RELATED"/>
    <property type="match status" value="1"/>
</dbReference>
<feature type="domain" description="Dihydrodipicolinate reductase N-terminal" evidence="13">
    <location>
        <begin position="2"/>
        <end position="125"/>
    </location>
</feature>
<dbReference type="PIRSF" id="PIRSF000161">
    <property type="entry name" value="DHPR"/>
    <property type="match status" value="1"/>
</dbReference>
<evidence type="ECO:0000256" key="4">
    <source>
        <dbReference type="ARBA" id="ARBA00022857"/>
    </source>
</evidence>
<gene>
    <name evidence="15" type="ORF">S03H2_36815</name>
</gene>
<evidence type="ECO:0000256" key="2">
    <source>
        <dbReference type="ARBA" id="ARBA00022490"/>
    </source>
</evidence>
<dbReference type="InterPro" id="IPR036291">
    <property type="entry name" value="NAD(P)-bd_dom_sf"/>
</dbReference>
<dbReference type="InterPro" id="IPR023940">
    <property type="entry name" value="DHDPR_bac"/>
</dbReference>
<name>X1GLU8_9ZZZZ</name>
<dbReference type="NCBIfam" id="TIGR00036">
    <property type="entry name" value="dapB"/>
    <property type="match status" value="1"/>
</dbReference>
<dbReference type="GO" id="GO:0008839">
    <property type="term" value="F:4-hydroxy-tetrahydrodipicolinate reductase"/>
    <property type="evidence" value="ECO:0007669"/>
    <property type="project" value="UniProtKB-EC"/>
</dbReference>
<dbReference type="AlphaFoldDB" id="X1GLU8"/>
<keyword evidence="2" id="KW-0963">Cytoplasm</keyword>
<evidence type="ECO:0000259" key="14">
    <source>
        <dbReference type="Pfam" id="PF05173"/>
    </source>
</evidence>
<keyword evidence="6" id="KW-0560">Oxidoreductase</keyword>
<proteinExistence type="inferred from homology"/>
<dbReference type="SUPFAM" id="SSF55347">
    <property type="entry name" value="Glyceraldehyde-3-phosphate dehydrogenase-like, C-terminal domain"/>
    <property type="match status" value="1"/>
</dbReference>
<dbReference type="CDD" id="cd02274">
    <property type="entry name" value="DHDPR_N"/>
    <property type="match status" value="1"/>
</dbReference>
<evidence type="ECO:0000256" key="8">
    <source>
        <dbReference type="ARBA" id="ARBA00023154"/>
    </source>
</evidence>
<dbReference type="Gene3D" id="3.30.360.10">
    <property type="entry name" value="Dihydrodipicolinate Reductase, domain 2"/>
    <property type="match status" value="1"/>
</dbReference>
<keyword evidence="4" id="KW-0521">NADP</keyword>
<dbReference type="PROSITE" id="PS01298">
    <property type="entry name" value="DAPB"/>
    <property type="match status" value="1"/>
</dbReference>
<keyword evidence="7" id="KW-0520">NAD</keyword>